<dbReference type="Pfam" id="PF02597">
    <property type="entry name" value="ThiS"/>
    <property type="match status" value="1"/>
</dbReference>
<dbReference type="NCBIfam" id="TIGR01683">
    <property type="entry name" value="thiS"/>
    <property type="match status" value="1"/>
</dbReference>
<dbReference type="InterPro" id="IPR012675">
    <property type="entry name" value="Beta-grasp_dom_sf"/>
</dbReference>
<keyword evidence="2" id="KW-1185">Reference proteome</keyword>
<proteinExistence type="predicted"/>
<dbReference type="CDD" id="cd00565">
    <property type="entry name" value="Ubl_ThiS"/>
    <property type="match status" value="1"/>
</dbReference>
<protein>
    <submittedName>
        <fullName evidence="1">Thiamine biosynthesis protein ThiS</fullName>
    </submittedName>
</protein>
<dbReference type="Proteomes" id="UP000186553">
    <property type="component" value="Unassembled WGS sequence"/>
</dbReference>
<dbReference type="InterPro" id="IPR010035">
    <property type="entry name" value="Thi_S"/>
</dbReference>
<dbReference type="PANTHER" id="PTHR34472:SF1">
    <property type="entry name" value="SULFUR CARRIER PROTEIN THIS"/>
    <property type="match status" value="1"/>
</dbReference>
<dbReference type="PANTHER" id="PTHR34472">
    <property type="entry name" value="SULFUR CARRIER PROTEIN THIS"/>
    <property type="match status" value="1"/>
</dbReference>
<dbReference type="RefSeq" id="WP_068887012.1">
    <property type="nucleotide sequence ID" value="NZ_CBCRUU010000006.1"/>
</dbReference>
<dbReference type="OrthoDB" id="9800283at2"/>
<dbReference type="InterPro" id="IPR016155">
    <property type="entry name" value="Mopterin_synth/thiamin_S_b"/>
</dbReference>
<evidence type="ECO:0000313" key="1">
    <source>
        <dbReference type="EMBL" id="ODA13061.1"/>
    </source>
</evidence>
<organism evidence="1 2">
    <name type="scientific">Acinetobacter celticus</name>
    <dbReference type="NCBI Taxonomy" id="1891224"/>
    <lineage>
        <taxon>Bacteria</taxon>
        <taxon>Pseudomonadati</taxon>
        <taxon>Pseudomonadota</taxon>
        <taxon>Gammaproteobacteria</taxon>
        <taxon>Moraxellales</taxon>
        <taxon>Moraxellaceae</taxon>
        <taxon>Acinetobacter</taxon>
    </lineage>
</organism>
<name>A0A1C3CWG5_9GAMM</name>
<dbReference type="STRING" id="1891224.BBP83_06325"/>
<accession>A0A1C3CWG5</accession>
<comment type="caution">
    <text evidence="1">The sequence shown here is derived from an EMBL/GenBank/DDBJ whole genome shotgun (WGS) entry which is preliminary data.</text>
</comment>
<dbReference type="AlphaFoldDB" id="A0A1C3CWG5"/>
<evidence type="ECO:0000313" key="2">
    <source>
        <dbReference type="Proteomes" id="UP000186553"/>
    </source>
</evidence>
<gene>
    <name evidence="1" type="ORF">BBP83_06325</name>
</gene>
<dbReference type="SUPFAM" id="SSF54285">
    <property type="entry name" value="MoaD/ThiS"/>
    <property type="match status" value="1"/>
</dbReference>
<dbReference type="EMBL" id="MBDL01000009">
    <property type="protein sequence ID" value="ODA13061.1"/>
    <property type="molecule type" value="Genomic_DNA"/>
</dbReference>
<dbReference type="Gene3D" id="3.10.20.30">
    <property type="match status" value="1"/>
</dbReference>
<reference evidence="1 2" key="1">
    <citation type="submission" date="2016-07" db="EMBL/GenBank/DDBJ databases">
        <title>Acinetobacter sp. ANC 4603.</title>
        <authorList>
            <person name="Radolfova-Krizova L."/>
            <person name="Nemec A."/>
        </authorList>
    </citation>
    <scope>NUCLEOTIDE SEQUENCE [LARGE SCALE GENOMIC DNA]</scope>
    <source>
        <strain evidence="1 2">ANC 4603</strain>
    </source>
</reference>
<sequence>MHIYLNGEPLHTACHNLLELIQELALEGKRFAVEKNEMIIPKSKLEQTAICDADRIEIIHAVGGG</sequence>
<dbReference type="InterPro" id="IPR003749">
    <property type="entry name" value="ThiS/MoaD-like"/>
</dbReference>